<comment type="caution">
    <text evidence="1">The sequence shown here is derived from an EMBL/GenBank/DDBJ whole genome shotgun (WGS) entry which is preliminary data.</text>
</comment>
<evidence type="ECO:0000313" key="2">
    <source>
        <dbReference type="Proteomes" id="UP001056120"/>
    </source>
</evidence>
<accession>A0ACB9FT43</accession>
<evidence type="ECO:0000313" key="1">
    <source>
        <dbReference type="EMBL" id="KAI3773995.1"/>
    </source>
</evidence>
<proteinExistence type="predicted"/>
<reference evidence="2" key="1">
    <citation type="journal article" date="2022" name="Mol. Ecol. Resour.">
        <title>The genomes of chicory, endive, great burdock and yacon provide insights into Asteraceae palaeo-polyploidization history and plant inulin production.</title>
        <authorList>
            <person name="Fan W."/>
            <person name="Wang S."/>
            <person name="Wang H."/>
            <person name="Wang A."/>
            <person name="Jiang F."/>
            <person name="Liu H."/>
            <person name="Zhao H."/>
            <person name="Xu D."/>
            <person name="Zhang Y."/>
        </authorList>
    </citation>
    <scope>NUCLEOTIDE SEQUENCE [LARGE SCALE GENOMIC DNA]</scope>
    <source>
        <strain evidence="2">cv. Yunnan</strain>
    </source>
</reference>
<name>A0ACB9FT43_9ASTR</name>
<gene>
    <name evidence="1" type="ORF">L1987_48536</name>
</gene>
<reference evidence="1 2" key="2">
    <citation type="journal article" date="2022" name="Mol. Ecol. Resour.">
        <title>The genomes of chicory, endive, great burdock and yacon provide insights into Asteraceae paleo-polyploidization history and plant inulin production.</title>
        <authorList>
            <person name="Fan W."/>
            <person name="Wang S."/>
            <person name="Wang H."/>
            <person name="Wang A."/>
            <person name="Jiang F."/>
            <person name="Liu H."/>
            <person name="Zhao H."/>
            <person name="Xu D."/>
            <person name="Zhang Y."/>
        </authorList>
    </citation>
    <scope>NUCLEOTIDE SEQUENCE [LARGE SCALE GENOMIC DNA]</scope>
    <source>
        <strain evidence="2">cv. Yunnan</strain>
        <tissue evidence="1">Leaves</tissue>
    </source>
</reference>
<keyword evidence="2" id="KW-1185">Reference proteome</keyword>
<sequence length="80" mass="9380">MTIHQDNSIEFWRKIVAEYFAHNAKKKWCIVWKWTPYYWSFPSGASSVSGFFALQFAPRPATGHGPTICLCLYVFRNFNL</sequence>
<dbReference type="Proteomes" id="UP001056120">
    <property type="component" value="Linkage Group LG16"/>
</dbReference>
<protein>
    <submittedName>
        <fullName evidence="1">Uncharacterized protein</fullName>
    </submittedName>
</protein>
<dbReference type="EMBL" id="CM042033">
    <property type="protein sequence ID" value="KAI3773995.1"/>
    <property type="molecule type" value="Genomic_DNA"/>
</dbReference>
<organism evidence="1 2">
    <name type="scientific">Smallanthus sonchifolius</name>
    <dbReference type="NCBI Taxonomy" id="185202"/>
    <lineage>
        <taxon>Eukaryota</taxon>
        <taxon>Viridiplantae</taxon>
        <taxon>Streptophyta</taxon>
        <taxon>Embryophyta</taxon>
        <taxon>Tracheophyta</taxon>
        <taxon>Spermatophyta</taxon>
        <taxon>Magnoliopsida</taxon>
        <taxon>eudicotyledons</taxon>
        <taxon>Gunneridae</taxon>
        <taxon>Pentapetalae</taxon>
        <taxon>asterids</taxon>
        <taxon>campanulids</taxon>
        <taxon>Asterales</taxon>
        <taxon>Asteraceae</taxon>
        <taxon>Asteroideae</taxon>
        <taxon>Heliantheae alliance</taxon>
        <taxon>Millerieae</taxon>
        <taxon>Smallanthus</taxon>
    </lineage>
</organism>